<evidence type="ECO:0000259" key="8">
    <source>
        <dbReference type="PROSITE" id="PS50110"/>
    </source>
</evidence>
<dbReference type="Gene3D" id="1.10.10.10">
    <property type="entry name" value="Winged helix-like DNA-binding domain superfamily/Winged helix DNA-binding domain"/>
    <property type="match status" value="1"/>
</dbReference>
<feature type="domain" description="OmpR/PhoB-type" evidence="9">
    <location>
        <begin position="124"/>
        <end position="222"/>
    </location>
</feature>
<dbReference type="GO" id="GO:0006355">
    <property type="term" value="P:regulation of DNA-templated transcription"/>
    <property type="evidence" value="ECO:0007669"/>
    <property type="project" value="InterPro"/>
</dbReference>
<evidence type="ECO:0000259" key="9">
    <source>
        <dbReference type="PROSITE" id="PS51755"/>
    </source>
</evidence>
<dbReference type="SUPFAM" id="SSF52172">
    <property type="entry name" value="CheY-like"/>
    <property type="match status" value="1"/>
</dbReference>
<dbReference type="InterPro" id="IPR001867">
    <property type="entry name" value="OmpR/PhoB-type_DNA-bd"/>
</dbReference>
<dbReference type="AlphaFoldDB" id="A0A0S4L8M1"/>
<reference evidence="10 11" key="1">
    <citation type="submission" date="2015-10" db="EMBL/GenBank/DDBJ databases">
        <authorList>
            <person name="Gilbert D.G."/>
        </authorList>
    </citation>
    <scope>NUCLEOTIDE SEQUENCE [LARGE SCALE GENOMIC DNA]</scope>
    <source>
        <strain evidence="10">COMA1</strain>
    </source>
</reference>
<evidence type="ECO:0000256" key="7">
    <source>
        <dbReference type="PROSITE-ProRule" id="PRU01091"/>
    </source>
</evidence>
<dbReference type="FunFam" id="1.10.10.10:FF:000005">
    <property type="entry name" value="Two-component system response regulator"/>
    <property type="match status" value="1"/>
</dbReference>
<dbReference type="CDD" id="cd00383">
    <property type="entry name" value="trans_reg_C"/>
    <property type="match status" value="1"/>
</dbReference>
<dbReference type="InterPro" id="IPR039420">
    <property type="entry name" value="WalR-like"/>
</dbReference>
<evidence type="ECO:0000256" key="1">
    <source>
        <dbReference type="ARBA" id="ARBA00022553"/>
    </source>
</evidence>
<keyword evidence="2" id="KW-0902">Two-component regulatory system</keyword>
<evidence type="ECO:0000256" key="4">
    <source>
        <dbReference type="ARBA" id="ARBA00023125"/>
    </source>
</evidence>
<evidence type="ECO:0000256" key="3">
    <source>
        <dbReference type="ARBA" id="ARBA00023015"/>
    </source>
</evidence>
<dbReference type="RefSeq" id="WP_090744285.1">
    <property type="nucleotide sequence ID" value="NZ_CZQA01000001.1"/>
</dbReference>
<keyword evidence="11" id="KW-1185">Reference proteome</keyword>
<feature type="domain" description="Response regulatory" evidence="8">
    <location>
        <begin position="2"/>
        <end position="116"/>
    </location>
</feature>
<keyword evidence="4 7" id="KW-0238">DNA-binding</keyword>
<dbReference type="GO" id="GO:0000976">
    <property type="term" value="F:transcription cis-regulatory region binding"/>
    <property type="evidence" value="ECO:0007669"/>
    <property type="project" value="TreeGrafter"/>
</dbReference>
<evidence type="ECO:0000256" key="2">
    <source>
        <dbReference type="ARBA" id="ARBA00023012"/>
    </source>
</evidence>
<keyword evidence="1 6" id="KW-0597">Phosphoprotein</keyword>
<dbReference type="Pfam" id="PF00486">
    <property type="entry name" value="Trans_reg_C"/>
    <property type="match status" value="1"/>
</dbReference>
<dbReference type="Pfam" id="PF00072">
    <property type="entry name" value="Response_reg"/>
    <property type="match status" value="1"/>
</dbReference>
<dbReference type="Proteomes" id="UP000199032">
    <property type="component" value="Unassembled WGS sequence"/>
</dbReference>
<dbReference type="STRING" id="1742972.COMA1_10916"/>
<gene>
    <name evidence="10" type="primary">copR</name>
    <name evidence="10" type="ORF">COMA1_10916</name>
</gene>
<dbReference type="GO" id="GO:0000156">
    <property type="term" value="F:phosphorelay response regulator activity"/>
    <property type="evidence" value="ECO:0007669"/>
    <property type="project" value="TreeGrafter"/>
</dbReference>
<evidence type="ECO:0000256" key="5">
    <source>
        <dbReference type="ARBA" id="ARBA00023163"/>
    </source>
</evidence>
<feature type="DNA-binding region" description="OmpR/PhoB-type" evidence="7">
    <location>
        <begin position="124"/>
        <end position="222"/>
    </location>
</feature>
<dbReference type="FunFam" id="3.40.50.2300:FF:000001">
    <property type="entry name" value="DNA-binding response regulator PhoB"/>
    <property type="match status" value="1"/>
</dbReference>
<dbReference type="Gene3D" id="3.40.50.2300">
    <property type="match status" value="1"/>
</dbReference>
<dbReference type="PANTHER" id="PTHR48111:SF22">
    <property type="entry name" value="REGULATOR OF RPOS"/>
    <property type="match status" value="1"/>
</dbReference>
<evidence type="ECO:0000256" key="6">
    <source>
        <dbReference type="PROSITE-ProRule" id="PRU00169"/>
    </source>
</evidence>
<keyword evidence="5" id="KW-0804">Transcription</keyword>
<dbReference type="Gene3D" id="6.10.250.690">
    <property type="match status" value="1"/>
</dbReference>
<dbReference type="SMART" id="SM00448">
    <property type="entry name" value="REC"/>
    <property type="match status" value="1"/>
</dbReference>
<organism evidence="10 11">
    <name type="scientific">Candidatus Nitrospira nitrosa</name>
    <dbReference type="NCBI Taxonomy" id="1742972"/>
    <lineage>
        <taxon>Bacteria</taxon>
        <taxon>Pseudomonadati</taxon>
        <taxon>Nitrospirota</taxon>
        <taxon>Nitrospiria</taxon>
        <taxon>Nitrospirales</taxon>
        <taxon>Nitrospiraceae</taxon>
        <taxon>Nitrospira</taxon>
    </lineage>
</organism>
<dbReference type="OrthoDB" id="9790442at2"/>
<sequence>MRVLVLEDETKVGCFIQRALEEESYAVDLCEDGAKGLEMALATDYDLLVVDVMLPGMSGLDVLKNIRRERIQTPVLILSAQSQIDQRVKGLDAGADDYLTKPFAIDELLARVRALLRRGATESPGVLQVDDLMLNPATREVTRGGQRIEVTLKEYALLEYLMRHTGRVLTRPMISEHVWNQDFDTFTNVIDVYVNYLRNKIDRGRTKKLIHTIRGSGYMLKAD</sequence>
<dbReference type="GO" id="GO:0005829">
    <property type="term" value="C:cytosol"/>
    <property type="evidence" value="ECO:0007669"/>
    <property type="project" value="TreeGrafter"/>
</dbReference>
<keyword evidence="3" id="KW-0805">Transcription regulation</keyword>
<dbReference type="PANTHER" id="PTHR48111">
    <property type="entry name" value="REGULATOR OF RPOS"/>
    <property type="match status" value="1"/>
</dbReference>
<proteinExistence type="predicted"/>
<dbReference type="InterPro" id="IPR036388">
    <property type="entry name" value="WH-like_DNA-bd_sf"/>
</dbReference>
<accession>A0A0S4L8M1</accession>
<dbReference type="InterPro" id="IPR001789">
    <property type="entry name" value="Sig_transdc_resp-reg_receiver"/>
</dbReference>
<feature type="modified residue" description="4-aspartylphosphate" evidence="6">
    <location>
        <position position="51"/>
    </location>
</feature>
<dbReference type="EMBL" id="CZQA01000001">
    <property type="protein sequence ID" value="CUS32976.1"/>
    <property type="molecule type" value="Genomic_DNA"/>
</dbReference>
<dbReference type="GO" id="GO:0032993">
    <property type="term" value="C:protein-DNA complex"/>
    <property type="evidence" value="ECO:0007669"/>
    <property type="project" value="TreeGrafter"/>
</dbReference>
<dbReference type="PROSITE" id="PS51755">
    <property type="entry name" value="OMPR_PHOB"/>
    <property type="match status" value="1"/>
</dbReference>
<dbReference type="PROSITE" id="PS50110">
    <property type="entry name" value="RESPONSE_REGULATORY"/>
    <property type="match status" value="1"/>
</dbReference>
<protein>
    <submittedName>
        <fullName evidence="10">Transcriptional activator protein CopR</fullName>
    </submittedName>
</protein>
<name>A0A0S4L8M1_9BACT</name>
<evidence type="ECO:0000313" key="10">
    <source>
        <dbReference type="EMBL" id="CUS32976.1"/>
    </source>
</evidence>
<dbReference type="SMART" id="SM00862">
    <property type="entry name" value="Trans_reg_C"/>
    <property type="match status" value="1"/>
</dbReference>
<dbReference type="InterPro" id="IPR011006">
    <property type="entry name" value="CheY-like_superfamily"/>
</dbReference>
<evidence type="ECO:0000313" key="11">
    <source>
        <dbReference type="Proteomes" id="UP000199032"/>
    </source>
</evidence>